<dbReference type="SUPFAM" id="SSF53800">
    <property type="entry name" value="Chelatase"/>
    <property type="match status" value="1"/>
</dbReference>
<dbReference type="InterPro" id="IPR035996">
    <property type="entry name" value="4pyrrol_Methylase_sf"/>
</dbReference>
<evidence type="ECO:0000256" key="5">
    <source>
        <dbReference type="ARBA" id="ARBA00022723"/>
    </source>
</evidence>
<dbReference type="GO" id="GO:0019354">
    <property type="term" value="P:siroheme biosynthetic process"/>
    <property type="evidence" value="ECO:0007669"/>
    <property type="project" value="InterPro"/>
</dbReference>
<dbReference type="RefSeq" id="WP_087104363.1">
    <property type="nucleotide sequence ID" value="NZ_FWFG01000069.1"/>
</dbReference>
<evidence type="ECO:0000256" key="1">
    <source>
        <dbReference type="ARBA" id="ARBA00012162"/>
    </source>
</evidence>
<evidence type="ECO:0000259" key="9">
    <source>
        <dbReference type="Pfam" id="PF00590"/>
    </source>
</evidence>
<keyword evidence="3 10" id="KW-0808">Transferase</keyword>
<name>A0A1X6X3W6_9MICO</name>
<dbReference type="GO" id="GO:0004851">
    <property type="term" value="F:uroporphyrin-III C-methyltransferase activity"/>
    <property type="evidence" value="ECO:0007669"/>
    <property type="project" value="UniProtKB-EC"/>
</dbReference>
<dbReference type="Gene3D" id="3.40.1010.10">
    <property type="entry name" value="Cobalt-precorrin-4 Transmethylase, Domain 1"/>
    <property type="match status" value="1"/>
</dbReference>
<dbReference type="AlphaFoldDB" id="A0A1X6X3W6"/>
<dbReference type="OrthoDB" id="9815856at2"/>
<evidence type="ECO:0000256" key="4">
    <source>
        <dbReference type="ARBA" id="ARBA00022691"/>
    </source>
</evidence>
<gene>
    <name evidence="10" type="ORF">FM110_08590</name>
</gene>
<evidence type="ECO:0000313" key="11">
    <source>
        <dbReference type="Proteomes" id="UP000195981"/>
    </source>
</evidence>
<proteinExistence type="predicted"/>
<dbReference type="GO" id="GO:0032259">
    <property type="term" value="P:methylation"/>
    <property type="evidence" value="ECO:0007669"/>
    <property type="project" value="UniProtKB-KW"/>
</dbReference>
<keyword evidence="5" id="KW-0479">Metal-binding</keyword>
<dbReference type="Pfam" id="PF01903">
    <property type="entry name" value="CbiX"/>
    <property type="match status" value="2"/>
</dbReference>
<feature type="region of interest" description="Disordered" evidence="8">
    <location>
        <begin position="1"/>
        <end position="31"/>
    </location>
</feature>
<dbReference type="InterPro" id="IPR002762">
    <property type="entry name" value="CbiX-like"/>
</dbReference>
<keyword evidence="4" id="KW-0949">S-adenosyl-L-methionine</keyword>
<evidence type="ECO:0000256" key="8">
    <source>
        <dbReference type="SAM" id="MobiDB-lite"/>
    </source>
</evidence>
<dbReference type="InterPro" id="IPR014776">
    <property type="entry name" value="4pyrrole_Mease_sub2"/>
</dbReference>
<protein>
    <recommendedName>
        <fullName evidence="1">uroporphyrinogen-III C-methyltransferase</fullName>
        <ecNumber evidence="1">2.1.1.107</ecNumber>
    </recommendedName>
</protein>
<dbReference type="NCBIfam" id="TIGR01469">
    <property type="entry name" value="cobA_cysG_Cterm"/>
    <property type="match status" value="1"/>
</dbReference>
<dbReference type="SUPFAM" id="SSF53790">
    <property type="entry name" value="Tetrapyrrole methylase"/>
    <property type="match status" value="1"/>
</dbReference>
<feature type="domain" description="Tetrapyrrole methylase" evidence="9">
    <location>
        <begin position="46"/>
        <end position="253"/>
    </location>
</feature>
<keyword evidence="10" id="KW-0560">Oxidoreductase</keyword>
<evidence type="ECO:0000256" key="6">
    <source>
        <dbReference type="ARBA" id="ARBA00023239"/>
    </source>
</evidence>
<dbReference type="Gene3D" id="3.30.950.10">
    <property type="entry name" value="Methyltransferase, Cobalt-precorrin-4 Transmethylase, Domain 2"/>
    <property type="match status" value="1"/>
</dbReference>
<dbReference type="Pfam" id="PF00590">
    <property type="entry name" value="TP_methylase"/>
    <property type="match status" value="1"/>
</dbReference>
<dbReference type="NCBIfam" id="NF004790">
    <property type="entry name" value="PRK06136.1"/>
    <property type="match status" value="1"/>
</dbReference>
<evidence type="ECO:0000313" key="10">
    <source>
        <dbReference type="EMBL" id="SLM92613.1"/>
    </source>
</evidence>
<dbReference type="PANTHER" id="PTHR45790">
    <property type="entry name" value="SIROHEME SYNTHASE-RELATED"/>
    <property type="match status" value="1"/>
</dbReference>
<keyword evidence="6 10" id="KW-0456">Lyase</keyword>
<dbReference type="InterPro" id="IPR006366">
    <property type="entry name" value="CobA/CysG_C"/>
</dbReference>
<dbReference type="EC" id="2.1.1.107" evidence="1"/>
<accession>A0A1X6X3W6</accession>
<dbReference type="FunFam" id="3.40.1010.10:FF:000001">
    <property type="entry name" value="Siroheme synthase"/>
    <property type="match status" value="1"/>
</dbReference>
<dbReference type="PANTHER" id="PTHR45790:SF3">
    <property type="entry name" value="S-ADENOSYL-L-METHIONINE-DEPENDENT UROPORPHYRINOGEN III METHYLTRANSFERASE, CHLOROPLASTIC"/>
    <property type="match status" value="1"/>
</dbReference>
<keyword evidence="2 10" id="KW-0489">Methyltransferase</keyword>
<dbReference type="GO" id="GO:0046872">
    <property type="term" value="F:metal ion binding"/>
    <property type="evidence" value="ECO:0007669"/>
    <property type="project" value="UniProtKB-KW"/>
</dbReference>
<feature type="region of interest" description="Disordered" evidence="8">
    <location>
        <begin position="298"/>
        <end position="329"/>
    </location>
</feature>
<dbReference type="InterPro" id="IPR014777">
    <property type="entry name" value="4pyrrole_Mease_sub1"/>
</dbReference>
<dbReference type="InterPro" id="IPR000878">
    <property type="entry name" value="4pyrrol_Mease"/>
</dbReference>
<reference evidence="10 11" key="1">
    <citation type="submission" date="2017-02" db="EMBL/GenBank/DDBJ databases">
        <authorList>
            <person name="Peterson S.W."/>
        </authorList>
    </citation>
    <scope>NUCLEOTIDE SEQUENCE [LARGE SCALE GENOMIC DNA]</scope>
    <source>
        <strain evidence="10 11">CIP104813</strain>
    </source>
</reference>
<keyword evidence="11" id="KW-1185">Reference proteome</keyword>
<sequence length="571" mass="57799">MADTAGDVASSGVTGRGAPDPGDAGRLGDPLSVDALSPARLAPGSVALVGGGPGALDLITVRGLALLRQADVVVVDRLGPAGLVGMLGEGVTVIEVGKTPGRPSMSQGEIDAVLVEQARAGHRVVRLKGGDPFVLGRGGEEVLACRRAGIDVQVVPGVTSAIAGPAAGDVPVTHRGTAVALHIVNAHGDLGPADLAALRDPGTTTVLMMGVSWLPRLAAQAMLNGIDPTTPVAVVQSATTDSQREVRGTLATIVEAVEREGVTNPAVITVGRTSAEGFLVPDALDYVADAERLRRSGRQALADGDDRAVSEAGADTAATETVGAAADTAPVSPSPVLIGCAHGTRDRAGRDVVRAIMMRVRSTMPGTVVREAYVDVQEPEVGDVVRETAGPVEVLRTRETEDAPEAVVVPLLLSTGFHVGHDIEAAIAGHRAVSAGPLGPDPRLAAVMAERLREAGLAEGDAVVMAVAGTRNRAGQAMAREMLPLLSAELGRKVSIGFIAAAQPSVADAVTAARAGLPAGGRVAVANYLLAPGHFQKALADCGADIVAEPLGDHPLIAEIVADRYEAAIGG</sequence>
<dbReference type="EMBL" id="FWFG01000069">
    <property type="protein sequence ID" value="SLM92613.1"/>
    <property type="molecule type" value="Genomic_DNA"/>
</dbReference>
<evidence type="ECO:0000256" key="3">
    <source>
        <dbReference type="ARBA" id="ARBA00022679"/>
    </source>
</evidence>
<dbReference type="Gene3D" id="3.40.50.1400">
    <property type="match status" value="2"/>
</dbReference>
<dbReference type="Proteomes" id="UP000195981">
    <property type="component" value="Unassembled WGS sequence"/>
</dbReference>
<evidence type="ECO:0000256" key="7">
    <source>
        <dbReference type="ARBA" id="ARBA00023244"/>
    </source>
</evidence>
<dbReference type="GO" id="GO:0016491">
    <property type="term" value="F:oxidoreductase activity"/>
    <property type="evidence" value="ECO:0007669"/>
    <property type="project" value="UniProtKB-KW"/>
</dbReference>
<dbReference type="GO" id="GO:0016829">
    <property type="term" value="F:lyase activity"/>
    <property type="evidence" value="ECO:0007669"/>
    <property type="project" value="UniProtKB-KW"/>
</dbReference>
<evidence type="ECO:0000256" key="2">
    <source>
        <dbReference type="ARBA" id="ARBA00022603"/>
    </source>
</evidence>
<organism evidence="10 11">
    <name type="scientific">Brachybacterium nesterenkovii</name>
    <dbReference type="NCBI Taxonomy" id="47847"/>
    <lineage>
        <taxon>Bacteria</taxon>
        <taxon>Bacillati</taxon>
        <taxon>Actinomycetota</taxon>
        <taxon>Actinomycetes</taxon>
        <taxon>Micrococcales</taxon>
        <taxon>Dermabacteraceae</taxon>
        <taxon>Brachybacterium</taxon>
    </lineage>
</organism>
<keyword evidence="7" id="KW-0627">Porphyrin biosynthesis</keyword>
<dbReference type="CDD" id="cd11642">
    <property type="entry name" value="SUMT"/>
    <property type="match status" value="1"/>
</dbReference>
<dbReference type="CDD" id="cd03416">
    <property type="entry name" value="CbiX_SirB_N"/>
    <property type="match status" value="1"/>
</dbReference>
<dbReference type="InterPro" id="IPR050161">
    <property type="entry name" value="Siro_Cobalamin_biosynth"/>
</dbReference>